<feature type="transmembrane region" description="Helical" evidence="4">
    <location>
        <begin position="550"/>
        <end position="571"/>
    </location>
</feature>
<evidence type="ECO:0000256" key="2">
    <source>
        <dbReference type="ARBA" id="ARBA00023136"/>
    </source>
</evidence>
<gene>
    <name evidence="5" type="ORF">PAECIP111894_02558</name>
</gene>
<keyword evidence="4" id="KW-1133">Transmembrane helix</keyword>
<evidence type="ECO:0000256" key="1">
    <source>
        <dbReference type="ARBA" id="ARBA00005278"/>
    </source>
</evidence>
<evidence type="ECO:0000256" key="4">
    <source>
        <dbReference type="SAM" id="Phobius"/>
    </source>
</evidence>
<dbReference type="Pfam" id="PF03323">
    <property type="entry name" value="GerA"/>
    <property type="match status" value="1"/>
</dbReference>
<sequence length="625" mass="69050">MKSENNALTEPLSKPETPYCGVFFVCMNYPSSVKNTVTAIMEVFGVWNEVIELIPSWGVVFQGIMIFCVPFFLLRTISWAKAKEDRITTRAEKATGSKGGGVSSGEDSGGMSVEEGTKGQNNSNELTKDTDAAITYSGHLKEDLQKFKEISADMHDVNVRELRIGSIMTRAALLYVDGLTDKDKMDQNILKPLMNAYQPFKDMNLVPAAKDLQDILIHEILLISEVELTDSAYLSLQKVLFGSAVLLVEGISKAFVLSSPKGNTRGIQEPESEAVLRGSRSGFNETLSDNTAMLRRHGQSTELAMISFSVGKRMQKELILTYIKDIANDELVEEVKRRIKTIDIDDVQESGYVEQLIEDNSYSPFQQIQNTERPDRVMAALLEGRVAILIDGTPFALIMPVTFGMLLQSPEDYNDRWMVGSLLRLLRFFAATISLFAPALYISFLSFQPGLIPTKLAISIIASRQGVPFTVLIEALIMETSIEILREAGLRLPKPIGPAMGIVGGLIIGQAAVEAGIVSPILVIVVSITAVSSFSMPMYSAGMTLRMLRFAAMFFAAIFGLYGVVLFFLLLSSHLIKLKSFGIPYLGLAVPNKTVNWKDFIFRMPFQFLTGRPTLLKPKDPLRKG</sequence>
<feature type="region of interest" description="Disordered" evidence="3">
    <location>
        <begin position="90"/>
        <end position="128"/>
    </location>
</feature>
<evidence type="ECO:0000313" key="6">
    <source>
        <dbReference type="Proteomes" id="UP000838749"/>
    </source>
</evidence>
<keyword evidence="2 4" id="KW-0472">Membrane</keyword>
<feature type="transmembrane region" description="Helical" evidence="4">
    <location>
        <begin position="499"/>
        <end position="530"/>
    </location>
</feature>
<dbReference type="Proteomes" id="UP000838749">
    <property type="component" value="Unassembled WGS sequence"/>
</dbReference>
<keyword evidence="4" id="KW-0812">Transmembrane</keyword>
<evidence type="ECO:0008006" key="7">
    <source>
        <dbReference type="Google" id="ProtNLM"/>
    </source>
</evidence>
<evidence type="ECO:0000313" key="5">
    <source>
        <dbReference type="EMBL" id="CAH1056405.1"/>
    </source>
</evidence>
<protein>
    <recommendedName>
        <fullName evidence="7">Spore germination protein</fullName>
    </recommendedName>
</protein>
<dbReference type="PANTHER" id="PTHR22550">
    <property type="entry name" value="SPORE GERMINATION PROTEIN"/>
    <property type="match status" value="1"/>
</dbReference>
<feature type="transmembrane region" description="Helical" evidence="4">
    <location>
        <begin position="54"/>
        <end position="74"/>
    </location>
</feature>
<name>A0ABM9BCE2_9BACL</name>
<dbReference type="InterPro" id="IPR050768">
    <property type="entry name" value="UPF0353/GerABKA_families"/>
</dbReference>
<dbReference type="PANTHER" id="PTHR22550:SF5">
    <property type="entry name" value="LEUCINE ZIPPER PROTEIN 4"/>
    <property type="match status" value="1"/>
</dbReference>
<evidence type="ECO:0000256" key="3">
    <source>
        <dbReference type="SAM" id="MobiDB-lite"/>
    </source>
</evidence>
<reference evidence="5" key="1">
    <citation type="submission" date="2021-12" db="EMBL/GenBank/DDBJ databases">
        <authorList>
            <person name="Criscuolo A."/>
        </authorList>
    </citation>
    <scope>NUCLEOTIDE SEQUENCE</scope>
    <source>
        <strain evidence="5">CIP111894</strain>
    </source>
</reference>
<feature type="transmembrane region" description="Helical" evidence="4">
    <location>
        <begin position="425"/>
        <end position="444"/>
    </location>
</feature>
<dbReference type="EMBL" id="CAKMAB010000011">
    <property type="protein sequence ID" value="CAH1056405.1"/>
    <property type="molecule type" value="Genomic_DNA"/>
</dbReference>
<feature type="compositionally biased region" description="Low complexity" evidence="3">
    <location>
        <begin position="104"/>
        <end position="114"/>
    </location>
</feature>
<comment type="similarity">
    <text evidence="1">Belongs to the GerABKA family.</text>
</comment>
<comment type="caution">
    <text evidence="5">The sequence shown here is derived from an EMBL/GenBank/DDBJ whole genome shotgun (WGS) entry which is preliminary data.</text>
</comment>
<organism evidence="5 6">
    <name type="scientific">Paenibacillus pseudetheri</name>
    <dbReference type="NCBI Taxonomy" id="2897682"/>
    <lineage>
        <taxon>Bacteria</taxon>
        <taxon>Bacillati</taxon>
        <taxon>Bacillota</taxon>
        <taxon>Bacilli</taxon>
        <taxon>Bacillales</taxon>
        <taxon>Paenibacillaceae</taxon>
        <taxon>Paenibacillus</taxon>
    </lineage>
</organism>
<proteinExistence type="inferred from homology"/>
<accession>A0ABM9BCE2</accession>
<dbReference type="InterPro" id="IPR004995">
    <property type="entry name" value="Spore_Ger"/>
</dbReference>
<keyword evidence="6" id="KW-1185">Reference proteome</keyword>